<sequence>MIGGISRVEVLRPLKNASNDNLFSRIVRGEQQQWRVWEDNEHVAFLTPYPNSPGLTVVVPRKHLSNYVRQHEDEHVFKSLAI</sequence>
<evidence type="ECO:0000259" key="4">
    <source>
        <dbReference type="PROSITE" id="PS51084"/>
    </source>
</evidence>
<evidence type="ECO:0000256" key="2">
    <source>
        <dbReference type="ARBA" id="ARBA00025764"/>
    </source>
</evidence>
<dbReference type="InterPro" id="IPR036265">
    <property type="entry name" value="HIT-like_sf"/>
</dbReference>
<comment type="similarity">
    <text evidence="2">Belongs to the HINT family.</text>
</comment>
<dbReference type="GO" id="GO:0003824">
    <property type="term" value="F:catalytic activity"/>
    <property type="evidence" value="ECO:0007669"/>
    <property type="project" value="InterPro"/>
</dbReference>
<dbReference type="PANTHER" id="PTHR46648:SF1">
    <property type="entry name" value="ADENOSINE 5'-MONOPHOSPHORAMIDASE HNT1"/>
    <property type="match status" value="1"/>
</dbReference>
<evidence type="ECO:0000256" key="3">
    <source>
        <dbReference type="PROSITE-ProRule" id="PRU00464"/>
    </source>
</evidence>
<organism evidence="5 6">
    <name type="scientific">Sander lucioperca</name>
    <name type="common">Pike-perch</name>
    <name type="synonym">Perca lucioperca</name>
    <dbReference type="NCBI Taxonomy" id="283035"/>
    <lineage>
        <taxon>Eukaryota</taxon>
        <taxon>Metazoa</taxon>
        <taxon>Chordata</taxon>
        <taxon>Craniata</taxon>
        <taxon>Vertebrata</taxon>
        <taxon>Euteleostomi</taxon>
        <taxon>Actinopterygii</taxon>
        <taxon>Neopterygii</taxon>
        <taxon>Teleostei</taxon>
        <taxon>Neoteleostei</taxon>
        <taxon>Acanthomorphata</taxon>
        <taxon>Eupercaria</taxon>
        <taxon>Perciformes</taxon>
        <taxon>Percoidei</taxon>
        <taxon>Percidae</taxon>
        <taxon>Luciopercinae</taxon>
        <taxon>Sander</taxon>
    </lineage>
</organism>
<dbReference type="GeneTree" id="ENSGT00940000178559"/>
<dbReference type="Proteomes" id="UP000694568">
    <property type="component" value="Unplaced"/>
</dbReference>
<reference evidence="5" key="1">
    <citation type="submission" date="2025-08" db="UniProtKB">
        <authorList>
            <consortium name="Ensembl"/>
        </authorList>
    </citation>
    <scope>IDENTIFICATION</scope>
</reference>
<reference evidence="5" key="2">
    <citation type="submission" date="2025-09" db="UniProtKB">
        <authorList>
            <consortium name="Ensembl"/>
        </authorList>
    </citation>
    <scope>IDENTIFICATION</scope>
</reference>
<dbReference type="SUPFAM" id="SSF54197">
    <property type="entry name" value="HIT-like"/>
    <property type="match status" value="1"/>
</dbReference>
<accession>A0A8C9XWC6</accession>
<dbReference type="Gene3D" id="3.30.428.10">
    <property type="entry name" value="HIT-like"/>
    <property type="match status" value="1"/>
</dbReference>
<evidence type="ECO:0000313" key="5">
    <source>
        <dbReference type="Ensembl" id="ENSSLUP00000016973.1"/>
    </source>
</evidence>
<dbReference type="AlphaFoldDB" id="A0A8C9XWC6"/>
<evidence type="ECO:0000256" key="1">
    <source>
        <dbReference type="ARBA" id="ARBA00024472"/>
    </source>
</evidence>
<proteinExistence type="inferred from homology"/>
<feature type="domain" description="HIT" evidence="4">
    <location>
        <begin position="22"/>
        <end position="82"/>
    </location>
</feature>
<dbReference type="InterPro" id="IPR011146">
    <property type="entry name" value="HIT-like"/>
</dbReference>
<name>A0A8C9XWC6_SANLU</name>
<dbReference type="Pfam" id="PF01230">
    <property type="entry name" value="HIT"/>
    <property type="match status" value="1"/>
</dbReference>
<keyword evidence="6" id="KW-1185">Reference proteome</keyword>
<dbReference type="PROSITE" id="PS51084">
    <property type="entry name" value="HIT_2"/>
    <property type="match status" value="1"/>
</dbReference>
<dbReference type="InterPro" id="IPR001310">
    <property type="entry name" value="Histidine_triad_HIT"/>
</dbReference>
<dbReference type="Ensembl" id="ENSSLUT00000017529.1">
    <property type="protein sequence ID" value="ENSSLUP00000016973.1"/>
    <property type="gene ID" value="ENSSLUG00000007951.1"/>
</dbReference>
<comment type="catalytic activity">
    <reaction evidence="1">
        <text>adenosine 5'-phosphoramidate + H2O = NH4(+) + AMP</text>
        <dbReference type="Rhea" id="RHEA:67916"/>
        <dbReference type="ChEBI" id="CHEBI:15377"/>
        <dbReference type="ChEBI" id="CHEBI:28938"/>
        <dbReference type="ChEBI" id="CHEBI:57890"/>
        <dbReference type="ChEBI" id="CHEBI:456215"/>
    </reaction>
</comment>
<protein>
    <recommendedName>
        <fullName evidence="4">HIT domain-containing protein</fullName>
    </recommendedName>
</protein>
<comment type="caution">
    <text evidence="3">Lacks conserved residue(s) required for the propagation of feature annotation.</text>
</comment>
<evidence type="ECO:0000313" key="6">
    <source>
        <dbReference type="Proteomes" id="UP000694568"/>
    </source>
</evidence>
<dbReference type="PANTHER" id="PTHR46648">
    <property type="entry name" value="HIT FAMILY PROTEIN 1"/>
    <property type="match status" value="1"/>
</dbReference>